<dbReference type="AlphaFoldDB" id="A0A8T3B387"/>
<dbReference type="PANTHER" id="PTHR33116:SF75">
    <property type="entry name" value="RIBONUCLEASE H PROTEIN"/>
    <property type="match status" value="1"/>
</dbReference>
<dbReference type="OrthoDB" id="675401at2759"/>
<dbReference type="Proteomes" id="UP000829196">
    <property type="component" value="Unassembled WGS sequence"/>
</dbReference>
<name>A0A8T3B387_DENNO</name>
<reference evidence="1" key="1">
    <citation type="journal article" date="2022" name="Front. Genet.">
        <title>Chromosome-Scale Assembly of the Dendrobium nobile Genome Provides Insights Into the Molecular Mechanism of the Biosynthesis of the Medicinal Active Ingredient of Dendrobium.</title>
        <authorList>
            <person name="Xu Q."/>
            <person name="Niu S.-C."/>
            <person name="Li K.-L."/>
            <person name="Zheng P.-J."/>
            <person name="Zhang X.-J."/>
            <person name="Jia Y."/>
            <person name="Liu Y."/>
            <person name="Niu Y.-X."/>
            <person name="Yu L.-H."/>
            <person name="Chen D.-F."/>
            <person name="Zhang G.-Q."/>
        </authorList>
    </citation>
    <scope>NUCLEOTIDE SEQUENCE</scope>
    <source>
        <tissue evidence="1">Leaf</tissue>
    </source>
</reference>
<keyword evidence="2" id="KW-1185">Reference proteome</keyword>
<comment type="caution">
    <text evidence="1">The sequence shown here is derived from an EMBL/GenBank/DDBJ whole genome shotgun (WGS) entry which is preliminary data.</text>
</comment>
<evidence type="ECO:0000313" key="1">
    <source>
        <dbReference type="EMBL" id="KAI0503910.1"/>
    </source>
</evidence>
<gene>
    <name evidence="1" type="ORF">KFK09_014856</name>
</gene>
<accession>A0A8T3B387</accession>
<sequence>MLFGKHVGRRKRKSIARIMGFKTVKEFNYLGIKMTLRRLSYDDFQFIIDKTMKLLSIWGSKILSVAGKISLVKSVLLSLPAFYGTHSLVPKRIPDELDKISRNFVWSKSDGSTGLYYVCWEDMYKPVSKGGR</sequence>
<protein>
    <submittedName>
        <fullName evidence="1">Uncharacterized protein</fullName>
    </submittedName>
</protein>
<dbReference type="EMBL" id="JAGYWB010000011">
    <property type="protein sequence ID" value="KAI0503910.1"/>
    <property type="molecule type" value="Genomic_DNA"/>
</dbReference>
<dbReference type="PANTHER" id="PTHR33116">
    <property type="entry name" value="REVERSE TRANSCRIPTASE ZINC-BINDING DOMAIN-CONTAINING PROTEIN-RELATED-RELATED"/>
    <property type="match status" value="1"/>
</dbReference>
<evidence type="ECO:0000313" key="2">
    <source>
        <dbReference type="Proteomes" id="UP000829196"/>
    </source>
</evidence>
<organism evidence="1 2">
    <name type="scientific">Dendrobium nobile</name>
    <name type="common">Orchid</name>
    <dbReference type="NCBI Taxonomy" id="94219"/>
    <lineage>
        <taxon>Eukaryota</taxon>
        <taxon>Viridiplantae</taxon>
        <taxon>Streptophyta</taxon>
        <taxon>Embryophyta</taxon>
        <taxon>Tracheophyta</taxon>
        <taxon>Spermatophyta</taxon>
        <taxon>Magnoliopsida</taxon>
        <taxon>Liliopsida</taxon>
        <taxon>Asparagales</taxon>
        <taxon>Orchidaceae</taxon>
        <taxon>Epidendroideae</taxon>
        <taxon>Malaxideae</taxon>
        <taxon>Dendrobiinae</taxon>
        <taxon>Dendrobium</taxon>
    </lineage>
</organism>
<proteinExistence type="predicted"/>